<reference evidence="2" key="1">
    <citation type="submission" date="2020-11" db="EMBL/GenBank/DDBJ databases">
        <authorList>
            <consortium name="DOE Joint Genome Institute"/>
            <person name="Ahrendt S."/>
            <person name="Riley R."/>
            <person name="Andreopoulos W."/>
            <person name="Labutti K."/>
            <person name="Pangilinan J."/>
            <person name="Ruiz-Duenas F.J."/>
            <person name="Barrasa J.M."/>
            <person name="Sanchez-Garcia M."/>
            <person name="Camarero S."/>
            <person name="Miyauchi S."/>
            <person name="Serrano A."/>
            <person name="Linde D."/>
            <person name="Babiker R."/>
            <person name="Drula E."/>
            <person name="Ayuso-Fernandez I."/>
            <person name="Pacheco R."/>
            <person name="Padilla G."/>
            <person name="Ferreira P."/>
            <person name="Barriuso J."/>
            <person name="Kellner H."/>
            <person name="Castanera R."/>
            <person name="Alfaro M."/>
            <person name="Ramirez L."/>
            <person name="Pisabarro A.G."/>
            <person name="Kuo A."/>
            <person name="Tritt A."/>
            <person name="Lipzen A."/>
            <person name="He G."/>
            <person name="Yan M."/>
            <person name="Ng V."/>
            <person name="Cullen D."/>
            <person name="Martin F."/>
            <person name="Rosso M.-N."/>
            <person name="Henrissat B."/>
            <person name="Hibbett D."/>
            <person name="Martinez A.T."/>
            <person name="Grigoriev I.V."/>
        </authorList>
    </citation>
    <scope>NUCLEOTIDE SEQUENCE</scope>
    <source>
        <strain evidence="2">CBS 506.95</strain>
    </source>
</reference>
<proteinExistence type="predicted"/>
<dbReference type="Proteomes" id="UP000807306">
    <property type="component" value="Unassembled WGS sequence"/>
</dbReference>
<organism evidence="2 3">
    <name type="scientific">Crepidotus variabilis</name>
    <dbReference type="NCBI Taxonomy" id="179855"/>
    <lineage>
        <taxon>Eukaryota</taxon>
        <taxon>Fungi</taxon>
        <taxon>Dikarya</taxon>
        <taxon>Basidiomycota</taxon>
        <taxon>Agaricomycotina</taxon>
        <taxon>Agaricomycetes</taxon>
        <taxon>Agaricomycetidae</taxon>
        <taxon>Agaricales</taxon>
        <taxon>Agaricineae</taxon>
        <taxon>Crepidotaceae</taxon>
        <taxon>Crepidotus</taxon>
    </lineage>
</organism>
<feature type="compositionally biased region" description="Basic and acidic residues" evidence="1">
    <location>
        <begin position="85"/>
        <end position="99"/>
    </location>
</feature>
<name>A0A9P6EV15_9AGAR</name>
<gene>
    <name evidence="2" type="ORF">CPB83DRAFT_912208</name>
</gene>
<dbReference type="EMBL" id="MU157824">
    <property type="protein sequence ID" value="KAF9535378.1"/>
    <property type="molecule type" value="Genomic_DNA"/>
</dbReference>
<dbReference type="OrthoDB" id="2576233at2759"/>
<evidence type="ECO:0000313" key="2">
    <source>
        <dbReference type="EMBL" id="KAF9535378.1"/>
    </source>
</evidence>
<sequence>MTTQTNCRGCGNSFSSAVYYGSHLAQTKNPLCKAVLHEQFAAYSDEDENSSMPEDDPTPQVIPFGGNIFGIASDYQNDDFDEDDTQGRNEDKDAAQRQNEDDEEEDMEHHIVCYSSLHPQSNVGAVVSTGQHVDGSYSSSLGSNSNPWAPFKSEIDWKFGRWGKLRGPGSTALSELLAINGVCKSFKRQEFVVAGESFELFARDIVECLKALWGNPEFLPYLVFEAERHYADGDQTIWLFHDMHTGRWWWDTQRRVERKTKKSGLTIVPIILSSDKTQLTVFRDKLAYPVYLTIGNLLKHVRRKPSRQGQILLAYLPTSKLKHITNKSARCCAVANLFHACMGFLLKPLETLGETGLLMRSGDGAVRNCHPILAAYCGDYPEQTLVTCTTHCPTCPVPQNELGNPKSVGAARKLKPILEVLDTITEGPTKYTHSCREAGIKPIQHPFWEHLPFVNIFRSITPDVLHQLYQGNIKHLVSWLKKACGEAKIDARCRRLPPNHNIRLFLKGISHLGRVTGTEHDQICRFILGLIIDIKIPNARRGTTARLVRAVCGMLDFLYLAKYPVHTMETLDRMEEALKMYHKNRQVFIDLGIRQNFNFPKDHFSNHYRELIKLFGTTNNFNTKYTEHLHIDLAKEAFRATNSKDEFPQMTAWLDCREKVMLHEKFILRRFEDSSNNVPPPRIPPLVQPREMKMATSPSVYGVSFKEIETKYGATDFKGALSRFVIHSQRPELTKRQVEDAAASLHLPFYKVSVFHRIKFISHDPYSINPLASIVVDSIHCEPTHFNHYNNRIPGRFDTAMVNIANGGRVGVKGYCVGQICCVFVLPSKVQKEWFPGQSPPLHLAYLEWFTPFASLRPGRDHGLYKISRRIIDGQQRASVIPINLIKQSAHLIPAFGPVAPAEWKSSIVLEVASSLYVNCFSDRFPYSTIY</sequence>
<feature type="region of interest" description="Disordered" evidence="1">
    <location>
        <begin position="73"/>
        <end position="107"/>
    </location>
</feature>
<evidence type="ECO:0000313" key="3">
    <source>
        <dbReference type="Proteomes" id="UP000807306"/>
    </source>
</evidence>
<keyword evidence="3" id="KW-1185">Reference proteome</keyword>
<accession>A0A9P6EV15</accession>
<protein>
    <submittedName>
        <fullName evidence="2">Uncharacterized protein</fullName>
    </submittedName>
</protein>
<evidence type="ECO:0000256" key="1">
    <source>
        <dbReference type="SAM" id="MobiDB-lite"/>
    </source>
</evidence>
<comment type="caution">
    <text evidence="2">The sequence shown here is derived from an EMBL/GenBank/DDBJ whole genome shotgun (WGS) entry which is preliminary data.</text>
</comment>
<dbReference type="AlphaFoldDB" id="A0A9P6EV15"/>
<dbReference type="InterPro" id="IPR041078">
    <property type="entry name" value="Plavaka"/>
</dbReference>
<dbReference type="Pfam" id="PF18759">
    <property type="entry name" value="Plavaka"/>
    <property type="match status" value="1"/>
</dbReference>